<dbReference type="RefSeq" id="WP_051492796.1">
    <property type="nucleotide sequence ID" value="NZ_CP011102.1"/>
</dbReference>
<name>A0A1S7FSB3_9LIST</name>
<evidence type="ECO:0000313" key="3">
    <source>
        <dbReference type="Proteomes" id="UP000223060"/>
    </source>
</evidence>
<dbReference type="PANTHER" id="PTHR41335:SF1">
    <property type="entry name" value="MEMBRANE PROTEIN"/>
    <property type="match status" value="1"/>
</dbReference>
<keyword evidence="3" id="KW-1185">Reference proteome</keyword>
<accession>A0A1S7FSB3</accession>
<organism evidence="2 3">
    <name type="scientific">Listeria weihenstephanensis</name>
    <dbReference type="NCBI Taxonomy" id="1006155"/>
    <lineage>
        <taxon>Bacteria</taxon>
        <taxon>Bacillati</taxon>
        <taxon>Bacillota</taxon>
        <taxon>Bacilli</taxon>
        <taxon>Bacillales</taxon>
        <taxon>Listeriaceae</taxon>
        <taxon>Listeria</taxon>
    </lineage>
</organism>
<dbReference type="PANTHER" id="PTHR41335">
    <property type="entry name" value="MEMBRANE PROTEIN-RELATED"/>
    <property type="match status" value="1"/>
</dbReference>
<protein>
    <recommendedName>
        <fullName evidence="4">Lipopolysaccharide assembly protein A domain-containing protein</fullName>
    </recommendedName>
</protein>
<keyword evidence="1" id="KW-1133">Transmembrane helix</keyword>
<gene>
    <name evidence="2" type="ORF">UE46_03960</name>
</gene>
<feature type="transmembrane region" description="Helical" evidence="1">
    <location>
        <begin position="7"/>
        <end position="28"/>
    </location>
</feature>
<evidence type="ECO:0000313" key="2">
    <source>
        <dbReference type="EMBL" id="AQY50267.1"/>
    </source>
</evidence>
<dbReference type="Proteomes" id="UP000223060">
    <property type="component" value="Chromosome"/>
</dbReference>
<proteinExistence type="predicted"/>
<evidence type="ECO:0008006" key="4">
    <source>
        <dbReference type="Google" id="ProtNLM"/>
    </source>
</evidence>
<sequence length="69" mass="7713">MANKKISVKAIIGIIIAILFIIFAFANWDSVRVSIVFMHFNAPLVFIILGSAIMGSLITLAFKKFRKNK</sequence>
<dbReference type="KEGG" id="lwi:UE46_03960"/>
<dbReference type="AlphaFoldDB" id="A0A1S7FSB3"/>
<evidence type="ECO:0000256" key="1">
    <source>
        <dbReference type="SAM" id="Phobius"/>
    </source>
</evidence>
<reference evidence="3" key="1">
    <citation type="submission" date="2015-03" db="EMBL/GenBank/DDBJ databases">
        <authorList>
            <person name="Ferrari E."/>
            <person name="Walter M.C."/>
            <person name="Huptas C."/>
            <person name="Scherer S."/>
            <person name="Mueller-Herbst S."/>
        </authorList>
    </citation>
    <scope>NUCLEOTIDE SEQUENCE [LARGE SCALE GENOMIC DNA]</scope>
    <source>
        <strain evidence="3">LWP01</strain>
    </source>
</reference>
<dbReference type="EMBL" id="CP011102">
    <property type="protein sequence ID" value="AQY50267.1"/>
    <property type="molecule type" value="Genomic_DNA"/>
</dbReference>
<keyword evidence="1" id="KW-0472">Membrane</keyword>
<feature type="transmembrane region" description="Helical" evidence="1">
    <location>
        <begin position="40"/>
        <end position="62"/>
    </location>
</feature>
<keyword evidence="1" id="KW-0812">Transmembrane</keyword>